<gene>
    <name evidence="1" type="ORF">AUC69_09405</name>
</gene>
<comment type="caution">
    <text evidence="1">The sequence shown here is derived from an EMBL/GenBank/DDBJ whole genome shotgun (WGS) entry which is preliminary data.</text>
</comment>
<keyword evidence="2" id="KW-1185">Reference proteome</keyword>
<evidence type="ECO:0000313" key="2">
    <source>
        <dbReference type="Proteomes" id="UP000094472"/>
    </source>
</evidence>
<dbReference type="EMBL" id="LPWF01000018">
    <property type="protein sequence ID" value="ODR99130.1"/>
    <property type="molecule type" value="Genomic_DNA"/>
</dbReference>
<protein>
    <submittedName>
        <fullName evidence="1">Uncharacterized protein</fullName>
    </submittedName>
</protein>
<evidence type="ECO:0000313" key="1">
    <source>
        <dbReference type="EMBL" id="ODR99130.1"/>
    </source>
</evidence>
<dbReference type="STRING" id="1774969.AUC69_09405"/>
<accession>A0A1E3W029</accession>
<reference evidence="1 2" key="1">
    <citation type="journal article" date="2016" name="Environ. Microbiol.">
        <title>New Methyloceanibacter diversity from North Sea sediments includes methanotroph containing solely the soluble methane monooxygenase.</title>
        <authorList>
            <person name="Vekeman B."/>
            <person name="Kerckhof F.M."/>
            <person name="Cremers G."/>
            <person name="de Vos P."/>
            <person name="Vandamme P."/>
            <person name="Boon N."/>
            <person name="Op den Camp H.J."/>
            <person name="Heylen K."/>
        </authorList>
    </citation>
    <scope>NUCLEOTIDE SEQUENCE [LARGE SCALE GENOMIC DNA]</scope>
    <source>
        <strain evidence="1 2">R-67175</strain>
    </source>
</reference>
<dbReference type="AlphaFoldDB" id="A0A1E3W029"/>
<proteinExistence type="predicted"/>
<name>A0A1E3W029_9HYPH</name>
<sequence length="191" mass="20907">MISMLVNTLVGLVVLGTLAQSVIADTGQRQEQKVEQPVMIERSAEPSLWLRLITDDGRKAVAPPTKLAIIACRVNSGSQEGTATGAERELDWQLPVECMRVVETVTDAAALSNLWLRQMTPNLADYGTCAEVSMAYAPTWEAAHRNWVIVKVGCPTELVDGNVVGWHMPECQGTLPGTDYPLRCRFDPSEI</sequence>
<dbReference type="Proteomes" id="UP000094472">
    <property type="component" value="Unassembled WGS sequence"/>
</dbReference>
<organism evidence="1 2">
    <name type="scientific">Methyloceanibacter superfactus</name>
    <dbReference type="NCBI Taxonomy" id="1774969"/>
    <lineage>
        <taxon>Bacteria</taxon>
        <taxon>Pseudomonadati</taxon>
        <taxon>Pseudomonadota</taxon>
        <taxon>Alphaproteobacteria</taxon>
        <taxon>Hyphomicrobiales</taxon>
        <taxon>Hyphomicrobiaceae</taxon>
        <taxon>Methyloceanibacter</taxon>
    </lineage>
</organism>